<name>A0A0M3I2K1_ASCLU</name>
<dbReference type="PANTHER" id="PTHR15298:SF1">
    <property type="entry name" value="GLYCINE N-ACYLTRANSFERASE-LIKE PROTEIN"/>
    <property type="match status" value="1"/>
</dbReference>
<dbReference type="EC" id="2.3.1.-" evidence="1"/>
<feature type="domain" description="N-acetyltransferase" evidence="2">
    <location>
        <begin position="153"/>
        <end position="290"/>
    </location>
</feature>
<dbReference type="GO" id="GO:0047961">
    <property type="term" value="F:glycine N-acyltransferase activity"/>
    <property type="evidence" value="ECO:0007669"/>
    <property type="project" value="InterPro"/>
</dbReference>
<dbReference type="WBParaSite" id="ALUE_0001073901-mRNA-1">
    <property type="protein sequence ID" value="ALUE_0001073901-mRNA-1"/>
    <property type="gene ID" value="ALUE_0001073901"/>
</dbReference>
<evidence type="ECO:0000259" key="2">
    <source>
        <dbReference type="PROSITE" id="PS51186"/>
    </source>
</evidence>
<dbReference type="AlphaFoldDB" id="A0A0M3I2K1"/>
<dbReference type="InterPro" id="IPR010313">
    <property type="entry name" value="Glycine_N-acyltransferase"/>
</dbReference>
<sequence length="290" mass="34384">MLLHEFINDEDMQEAMRLTNQPPHLMPIFYSIRIHLMKRFPASPIRLFGYPSEKPLLWFIHRRNIYVKDHIIIWPNPYITIVEEQFTDALQQFLKQYTFEEGSTALLPDSLTEMFLKFIHSNSDFSPTIYPTHLYFMNEEQQKLVRELELKLPNGYRFDEVDPSNDANIINQTWRHAGEGDLQQTTEKLKCLPSAIIRYGDKPVSFEMCDPMGVHNHLYTLEEHRRKGLGTTVELRLSQKCINEGTWPFKFVELYNKLSLDASNRSPYWTRYESQINTPRVINFFGMNKK</sequence>
<keyword evidence="3" id="KW-1185">Reference proteome</keyword>
<dbReference type="PANTHER" id="PTHR15298">
    <property type="entry name" value="L-COA N-ACYLTRANSFERASE-RELATED"/>
    <property type="match status" value="1"/>
</dbReference>
<dbReference type="InterPro" id="IPR016181">
    <property type="entry name" value="Acyl_CoA_acyltransferase"/>
</dbReference>
<keyword evidence="1" id="KW-0012">Acyltransferase</keyword>
<dbReference type="InterPro" id="IPR000182">
    <property type="entry name" value="GNAT_dom"/>
</dbReference>
<dbReference type="Gene3D" id="3.40.630.30">
    <property type="match status" value="1"/>
</dbReference>
<dbReference type="SUPFAM" id="SSF55729">
    <property type="entry name" value="Acyl-CoA N-acyltransferases (Nat)"/>
    <property type="match status" value="1"/>
</dbReference>
<keyword evidence="1" id="KW-0808">Transferase</keyword>
<evidence type="ECO:0000313" key="3">
    <source>
        <dbReference type="Proteomes" id="UP000036681"/>
    </source>
</evidence>
<proteinExistence type="inferred from homology"/>
<dbReference type="Proteomes" id="UP000036681">
    <property type="component" value="Unplaced"/>
</dbReference>
<evidence type="ECO:0000313" key="4">
    <source>
        <dbReference type="WBParaSite" id="ALUE_0001073901-mRNA-1"/>
    </source>
</evidence>
<evidence type="ECO:0000256" key="1">
    <source>
        <dbReference type="RuleBase" id="RU368002"/>
    </source>
</evidence>
<accession>A0A0M3I2K1</accession>
<dbReference type="GO" id="GO:0005739">
    <property type="term" value="C:mitochondrion"/>
    <property type="evidence" value="ECO:0007669"/>
    <property type="project" value="InterPro"/>
</dbReference>
<protein>
    <recommendedName>
        <fullName evidence="1">Glycine N-acyltransferase-like protein</fullName>
        <ecNumber evidence="1">2.3.1.-</ecNumber>
    </recommendedName>
</protein>
<comment type="similarity">
    <text evidence="1">Belongs to the glycine N-acyltransferase family.</text>
</comment>
<organism evidence="3 4">
    <name type="scientific">Ascaris lumbricoides</name>
    <name type="common">Giant roundworm</name>
    <dbReference type="NCBI Taxonomy" id="6252"/>
    <lineage>
        <taxon>Eukaryota</taxon>
        <taxon>Metazoa</taxon>
        <taxon>Ecdysozoa</taxon>
        <taxon>Nematoda</taxon>
        <taxon>Chromadorea</taxon>
        <taxon>Rhabditida</taxon>
        <taxon>Spirurina</taxon>
        <taxon>Ascaridomorpha</taxon>
        <taxon>Ascaridoidea</taxon>
        <taxon>Ascarididae</taxon>
        <taxon>Ascaris</taxon>
    </lineage>
</organism>
<reference evidence="4" key="1">
    <citation type="submission" date="2017-02" db="UniProtKB">
        <authorList>
            <consortium name="WormBaseParasite"/>
        </authorList>
    </citation>
    <scope>IDENTIFICATION</scope>
</reference>
<dbReference type="PROSITE" id="PS51186">
    <property type="entry name" value="GNAT"/>
    <property type="match status" value="1"/>
</dbReference>